<feature type="compositionally biased region" description="Basic and acidic residues" evidence="2">
    <location>
        <begin position="254"/>
        <end position="264"/>
    </location>
</feature>
<sequence>MSANQEVTSPVPCGAAHAKKSVDKLSVKEFRERFYIPNGVSVELSEGEAVSTENTEDNAICFSKEQFNAGLRFPLPSLFKEFLHFTQIPLAYMHPNMVRVLMGCSVLSMLFNLDITLLEPAGLNQGRCQGPCAGKGIWAGLGTHPDRPFAPNRSLKVLGQNKRGKLVEWVEKASFDRLNRLFEIVAAERSCEMLLSAQNLRSVMKEPHPYVLNILPRRLLEEVVVGEHFVLQDLPFYAAVQEVDAQTCKARITDREDKGKEGLLRKAPGGKRSAPSPAGAPTKKKGKVTEKGKVVKIPTPPKEFVIPHITYEAEVIIKELENPLHLSISSGPGHVAGLNHSGPSFSAAARLAILAEETASINTPGSPHPDAGAVEAVCADVSPLMATPMEETGAENQSLPSVGPSLPALPSVKGPTSRRPSSARNLKSGLIGRLQDRFQETLEVSCSSVQDDHQDGSETETATETPTVPMVALDEGMPGETHPAANEGASDPDEDLLFNTSSGGDPVDDVACISAGSFSYAELEEKLKQIPPGSTTAMPSAKMFEVVETLVSGLRGMAQQHDLFTGLLRTTDYMKAFASQRKNSEDQLRLRLAEAEANLSTARGENEALRVDLAEAKSREESMEARLHEAEDEVALLRGR</sequence>
<evidence type="ECO:0000313" key="3">
    <source>
        <dbReference type="EMBL" id="RVW53617.1"/>
    </source>
</evidence>
<feature type="coiled-coil region" evidence="1">
    <location>
        <begin position="585"/>
        <end position="640"/>
    </location>
</feature>
<evidence type="ECO:0000256" key="2">
    <source>
        <dbReference type="SAM" id="MobiDB-lite"/>
    </source>
</evidence>
<comment type="caution">
    <text evidence="3">The sequence shown here is derived from an EMBL/GenBank/DDBJ whole genome shotgun (WGS) entry which is preliminary data.</text>
</comment>
<gene>
    <name evidence="3" type="ORF">CK203_069027</name>
</gene>
<name>A0A438F0W0_VITVI</name>
<evidence type="ECO:0000256" key="1">
    <source>
        <dbReference type="SAM" id="Coils"/>
    </source>
</evidence>
<organism evidence="3 4">
    <name type="scientific">Vitis vinifera</name>
    <name type="common">Grape</name>
    <dbReference type="NCBI Taxonomy" id="29760"/>
    <lineage>
        <taxon>Eukaryota</taxon>
        <taxon>Viridiplantae</taxon>
        <taxon>Streptophyta</taxon>
        <taxon>Embryophyta</taxon>
        <taxon>Tracheophyta</taxon>
        <taxon>Spermatophyta</taxon>
        <taxon>Magnoliopsida</taxon>
        <taxon>eudicotyledons</taxon>
        <taxon>Gunneridae</taxon>
        <taxon>Pentapetalae</taxon>
        <taxon>rosids</taxon>
        <taxon>Vitales</taxon>
        <taxon>Vitaceae</taxon>
        <taxon>Viteae</taxon>
        <taxon>Vitis</taxon>
    </lineage>
</organism>
<dbReference type="AlphaFoldDB" id="A0A438F0W0"/>
<feature type="region of interest" description="Disordered" evidence="2">
    <location>
        <begin position="391"/>
        <end position="427"/>
    </location>
</feature>
<accession>A0A438F0W0</accession>
<evidence type="ECO:0000313" key="4">
    <source>
        <dbReference type="Proteomes" id="UP000288805"/>
    </source>
</evidence>
<dbReference type="Proteomes" id="UP000288805">
    <property type="component" value="Unassembled WGS sequence"/>
</dbReference>
<protein>
    <submittedName>
        <fullName evidence="3">Uncharacterized protein</fullName>
    </submittedName>
</protein>
<reference evidence="3 4" key="1">
    <citation type="journal article" date="2018" name="PLoS Genet.">
        <title>Population sequencing reveals clonal diversity and ancestral inbreeding in the grapevine cultivar Chardonnay.</title>
        <authorList>
            <person name="Roach M.J."/>
            <person name="Johnson D.L."/>
            <person name="Bohlmann J."/>
            <person name="van Vuuren H.J."/>
            <person name="Jones S.J."/>
            <person name="Pretorius I.S."/>
            <person name="Schmidt S.A."/>
            <person name="Borneman A.R."/>
        </authorList>
    </citation>
    <scope>NUCLEOTIDE SEQUENCE [LARGE SCALE GENOMIC DNA]</scope>
    <source>
        <strain evidence="4">cv. Chardonnay</strain>
        <tissue evidence="3">Leaf</tissue>
    </source>
</reference>
<dbReference type="EMBL" id="QGNW01001142">
    <property type="protein sequence ID" value="RVW53617.1"/>
    <property type="molecule type" value="Genomic_DNA"/>
</dbReference>
<feature type="region of interest" description="Disordered" evidence="2">
    <location>
        <begin position="444"/>
        <end position="495"/>
    </location>
</feature>
<proteinExistence type="predicted"/>
<feature type="region of interest" description="Disordered" evidence="2">
    <location>
        <begin position="254"/>
        <end position="291"/>
    </location>
</feature>
<keyword evidence="1" id="KW-0175">Coiled coil</keyword>